<dbReference type="PROSITE" id="PS50067">
    <property type="entry name" value="KINESIN_MOTOR_2"/>
    <property type="match status" value="1"/>
</dbReference>
<evidence type="ECO:0000256" key="5">
    <source>
        <dbReference type="ARBA" id="ARBA00023175"/>
    </source>
</evidence>
<dbReference type="GO" id="GO:0007018">
    <property type="term" value="P:microtubule-based movement"/>
    <property type="evidence" value="ECO:0007669"/>
    <property type="project" value="InterPro"/>
</dbReference>
<dbReference type="PANTHER" id="PTHR47968">
    <property type="entry name" value="CENTROMERE PROTEIN E"/>
    <property type="match status" value="1"/>
</dbReference>
<keyword evidence="1 7" id="KW-0493">Microtubule</keyword>
<dbReference type="OrthoDB" id="3176171at2759"/>
<dbReference type="AlphaFoldDB" id="A0A1E4T0X5"/>
<dbReference type="GO" id="GO:0008017">
    <property type="term" value="F:microtubule binding"/>
    <property type="evidence" value="ECO:0007669"/>
    <property type="project" value="InterPro"/>
</dbReference>
<dbReference type="PROSITE" id="PS00411">
    <property type="entry name" value="KINESIN_MOTOR_1"/>
    <property type="match status" value="1"/>
</dbReference>
<dbReference type="EMBL" id="KV453852">
    <property type="protein sequence ID" value="ODV85403.1"/>
    <property type="molecule type" value="Genomic_DNA"/>
</dbReference>
<name>A0A1E4T0X5_9ASCO</name>
<evidence type="ECO:0000256" key="6">
    <source>
        <dbReference type="PROSITE-ProRule" id="PRU00283"/>
    </source>
</evidence>
<reference evidence="11" key="1">
    <citation type="submission" date="2016-04" db="EMBL/GenBank/DDBJ databases">
        <title>Comparative genomics of biotechnologically important yeasts.</title>
        <authorList>
            <consortium name="DOE Joint Genome Institute"/>
            <person name="Riley R."/>
            <person name="Haridas S."/>
            <person name="Wolfe K.H."/>
            <person name="Lopes M.R."/>
            <person name="Hittinger C.T."/>
            <person name="Goker M."/>
            <person name="Salamov A."/>
            <person name="Wisecaver J."/>
            <person name="Long T.M."/>
            <person name="Aerts A.L."/>
            <person name="Barry K."/>
            <person name="Choi C."/>
            <person name="Clum A."/>
            <person name="Coughlan A.Y."/>
            <person name="Deshpande S."/>
            <person name="Douglass A.P."/>
            <person name="Hanson S.J."/>
            <person name="Klenk H.-P."/>
            <person name="Labutti K."/>
            <person name="Lapidus A."/>
            <person name="Lindquist E."/>
            <person name="Lipzen A."/>
            <person name="Meier-Kolthoff J.P."/>
            <person name="Ohm R.A."/>
            <person name="Otillar R.P."/>
            <person name="Pangilinan J."/>
            <person name="Peng Y."/>
            <person name="Rokas A."/>
            <person name="Rosa C.A."/>
            <person name="Scheuner C."/>
            <person name="Sibirny A.A."/>
            <person name="Slot J.C."/>
            <person name="Stielow J.B."/>
            <person name="Sun H."/>
            <person name="Kurtzman C.P."/>
            <person name="Blackwell M."/>
            <person name="Grigoriev I.V."/>
            <person name="Jeffries T.W."/>
        </authorList>
    </citation>
    <scope>NUCLEOTIDE SEQUENCE [LARGE SCALE GENOMIC DNA]</scope>
    <source>
        <strain evidence="11">NRRL YB-2248</strain>
    </source>
</reference>
<dbReference type="InterPro" id="IPR036961">
    <property type="entry name" value="Kinesin_motor_dom_sf"/>
</dbReference>
<organism evidence="10 11">
    <name type="scientific">[Candida] arabinofermentans NRRL YB-2248</name>
    <dbReference type="NCBI Taxonomy" id="983967"/>
    <lineage>
        <taxon>Eukaryota</taxon>
        <taxon>Fungi</taxon>
        <taxon>Dikarya</taxon>
        <taxon>Ascomycota</taxon>
        <taxon>Saccharomycotina</taxon>
        <taxon>Pichiomycetes</taxon>
        <taxon>Pichiales</taxon>
        <taxon>Pichiaceae</taxon>
        <taxon>Ogataea</taxon>
        <taxon>Ogataea/Candida clade</taxon>
    </lineage>
</organism>
<dbReference type="Gene3D" id="3.40.850.10">
    <property type="entry name" value="Kinesin motor domain"/>
    <property type="match status" value="1"/>
</dbReference>
<feature type="coiled-coil region" evidence="8">
    <location>
        <begin position="413"/>
        <end position="440"/>
    </location>
</feature>
<keyword evidence="5 6" id="KW-0505">Motor protein</keyword>
<dbReference type="PANTHER" id="PTHR47968:SF13">
    <property type="entry name" value="KINESIN-LIKE PROTEIN KIF19 ISOFORM X1"/>
    <property type="match status" value="1"/>
</dbReference>
<dbReference type="GO" id="GO:0003777">
    <property type="term" value="F:microtubule motor activity"/>
    <property type="evidence" value="ECO:0007669"/>
    <property type="project" value="InterPro"/>
</dbReference>
<accession>A0A1E4T0X5</accession>
<comment type="similarity">
    <text evidence="6 7">Belongs to the TRAFAC class myosin-kinesin ATPase superfamily. Kinesin family.</text>
</comment>
<evidence type="ECO:0000313" key="11">
    <source>
        <dbReference type="Proteomes" id="UP000094801"/>
    </source>
</evidence>
<feature type="non-terminal residue" evidence="10">
    <location>
        <position position="663"/>
    </location>
</feature>
<dbReference type="InterPro" id="IPR019821">
    <property type="entry name" value="Kinesin_motor_CS"/>
</dbReference>
<dbReference type="InterPro" id="IPR027640">
    <property type="entry name" value="Kinesin-like_fam"/>
</dbReference>
<proteinExistence type="inferred from homology"/>
<feature type="domain" description="Kinesin motor" evidence="9">
    <location>
        <begin position="6"/>
        <end position="398"/>
    </location>
</feature>
<gene>
    <name evidence="10" type="ORF">CANARDRAFT_186243</name>
</gene>
<dbReference type="InterPro" id="IPR027417">
    <property type="entry name" value="P-loop_NTPase"/>
</dbReference>
<evidence type="ECO:0000256" key="1">
    <source>
        <dbReference type="ARBA" id="ARBA00022701"/>
    </source>
</evidence>
<keyword evidence="4 8" id="KW-0175">Coiled coil</keyword>
<evidence type="ECO:0000256" key="4">
    <source>
        <dbReference type="ARBA" id="ARBA00023054"/>
    </source>
</evidence>
<evidence type="ECO:0000256" key="8">
    <source>
        <dbReference type="SAM" id="Coils"/>
    </source>
</evidence>
<keyword evidence="2 6" id="KW-0547">Nucleotide-binding</keyword>
<evidence type="ECO:0000256" key="2">
    <source>
        <dbReference type="ARBA" id="ARBA00022741"/>
    </source>
</evidence>
<keyword evidence="11" id="KW-1185">Reference proteome</keyword>
<dbReference type="PRINTS" id="PR00380">
    <property type="entry name" value="KINESINHEAVY"/>
</dbReference>
<dbReference type="Proteomes" id="UP000094801">
    <property type="component" value="Unassembled WGS sequence"/>
</dbReference>
<dbReference type="GO" id="GO:0005874">
    <property type="term" value="C:microtubule"/>
    <property type="evidence" value="ECO:0007669"/>
    <property type="project" value="UniProtKB-KW"/>
</dbReference>
<dbReference type="SMART" id="SM00129">
    <property type="entry name" value="KISc"/>
    <property type="match status" value="1"/>
</dbReference>
<evidence type="ECO:0000256" key="7">
    <source>
        <dbReference type="RuleBase" id="RU000394"/>
    </source>
</evidence>
<dbReference type="STRING" id="983967.A0A1E4T0X5"/>
<dbReference type="GO" id="GO:0005524">
    <property type="term" value="F:ATP binding"/>
    <property type="evidence" value="ECO:0007669"/>
    <property type="project" value="UniProtKB-UniRule"/>
</dbReference>
<dbReference type="Pfam" id="PF00225">
    <property type="entry name" value="Kinesin"/>
    <property type="match status" value="1"/>
</dbReference>
<feature type="binding site" evidence="6">
    <location>
        <begin position="154"/>
        <end position="161"/>
    </location>
    <ligand>
        <name>ATP</name>
        <dbReference type="ChEBI" id="CHEBI:30616"/>
    </ligand>
</feature>
<evidence type="ECO:0000313" key="10">
    <source>
        <dbReference type="EMBL" id="ODV85403.1"/>
    </source>
</evidence>
<evidence type="ECO:0000259" key="9">
    <source>
        <dbReference type="PROSITE" id="PS50067"/>
    </source>
</evidence>
<protein>
    <recommendedName>
        <fullName evidence="7">Kinesin-like protein</fullName>
    </recommendedName>
</protein>
<dbReference type="SUPFAM" id="SSF52540">
    <property type="entry name" value="P-loop containing nucleoside triphosphate hydrolases"/>
    <property type="match status" value="1"/>
</dbReference>
<keyword evidence="3 6" id="KW-0067">ATP-binding</keyword>
<evidence type="ECO:0000256" key="3">
    <source>
        <dbReference type="ARBA" id="ARBA00022840"/>
    </source>
</evidence>
<sequence>MSRESSITVAVRIRPFTSSELGELYVPRNNGDMILHTNNENNLTQSANRLLQRQGIRKILNAVDDRMLIFDPADTNPLVLMEQNAFPNGFNSNRNKETRKSSIGYHSSRIREHRFVFDKLFDEDSTQEQVYECTTQPLLESVIDGFNSTIFAYGATGCGKTHTISGTPDSPGIIFLAMRQLFDRIEEMKDSYHVDVTLSYLEIYNETIKDLLDPSIESRKLMLREDSNKKISVANLSTRVPRSVEDVMDMIVTGNNNRTVSPTEANLTSSRSHAVLQVNVTKKPRTSQLSEEHTIATLSIIDLAGSERASATKNKGARLHEGANINKSLLALGNCINALCDPRKRNHVPYRDSKLTRLLKFSLGGNCKTFMIVCVSPSSRHYDETLNTLKYADRAKEIKTKLIRNQQNLSRHVGSYLKLITEQKNEIEELRNRENKMIELGIQKLTRKREICQEKLFDAIDELKKSVKKAHGQMVQKAYILAKRKLMILQKVQIEQFISSFSERFGTSHDMSEIDMFVPGFNQLLVLSTQLVDKLTNHIRELEDQYVKPTELDFIIKDSSRAILRTLANLESWTEYDTELYENFVANLKESIERSILFESSLLFDQSLQKLTSFKFIHENLLRTLAILLDISSENQQALDNVGDSLKEIVVCCKDSFKSLLDD</sequence>
<dbReference type="CDD" id="cd01370">
    <property type="entry name" value="KISc_KIP3_like"/>
    <property type="match status" value="1"/>
</dbReference>
<dbReference type="InterPro" id="IPR001752">
    <property type="entry name" value="Kinesin_motor_dom"/>
</dbReference>